<name>E3QVJ2_COLGM</name>
<dbReference type="RefSeq" id="XP_008098900.1">
    <property type="nucleotide sequence ID" value="XM_008100709.1"/>
</dbReference>
<sequence length="82" mass="9459">MDEFGIILLTIFMVLLACGLLLHRPVRLTYICVRDHCKYHPRASQFQDARRKLNTVSDCTSACPEKQDLESGLNQHDAEPEW</sequence>
<gene>
    <name evidence="2" type="ORF">GLRG_10024</name>
</gene>
<dbReference type="AlphaFoldDB" id="E3QVJ2"/>
<dbReference type="GeneID" id="24415389"/>
<protein>
    <submittedName>
        <fullName evidence="2">Uncharacterized protein</fullName>
    </submittedName>
</protein>
<dbReference type="OrthoDB" id="8062037at2759"/>
<dbReference type="VEuPathDB" id="FungiDB:GLRG_10024"/>
<dbReference type="Proteomes" id="UP000008782">
    <property type="component" value="Unassembled WGS sequence"/>
</dbReference>
<reference evidence="3" key="1">
    <citation type="journal article" date="2012" name="Nat. Genet.">
        <title>Lifestyle transitions in plant pathogenic Colletotrichum fungi deciphered by genome and transcriptome analyses.</title>
        <authorList>
            <person name="O'Connell R.J."/>
            <person name="Thon M.R."/>
            <person name="Hacquard S."/>
            <person name="Amyotte S.G."/>
            <person name="Kleemann J."/>
            <person name="Torres M.F."/>
            <person name="Damm U."/>
            <person name="Buiate E.A."/>
            <person name="Epstein L."/>
            <person name="Alkan N."/>
            <person name="Altmueller J."/>
            <person name="Alvarado-Balderrama L."/>
            <person name="Bauser C.A."/>
            <person name="Becker C."/>
            <person name="Birren B.W."/>
            <person name="Chen Z."/>
            <person name="Choi J."/>
            <person name="Crouch J.A."/>
            <person name="Duvick J.P."/>
            <person name="Farman M.A."/>
            <person name="Gan P."/>
            <person name="Heiman D."/>
            <person name="Henrissat B."/>
            <person name="Howard R.J."/>
            <person name="Kabbage M."/>
            <person name="Koch C."/>
            <person name="Kracher B."/>
            <person name="Kubo Y."/>
            <person name="Law A.D."/>
            <person name="Lebrun M.-H."/>
            <person name="Lee Y.-H."/>
            <person name="Miyara I."/>
            <person name="Moore N."/>
            <person name="Neumann U."/>
            <person name="Nordstroem K."/>
            <person name="Panaccione D.G."/>
            <person name="Panstruga R."/>
            <person name="Place M."/>
            <person name="Proctor R.H."/>
            <person name="Prusky D."/>
            <person name="Rech G."/>
            <person name="Reinhardt R."/>
            <person name="Rollins J.A."/>
            <person name="Rounsley S."/>
            <person name="Schardl C.L."/>
            <person name="Schwartz D.C."/>
            <person name="Shenoy N."/>
            <person name="Shirasu K."/>
            <person name="Sikhakolli U.R."/>
            <person name="Stueber K."/>
            <person name="Sukno S.A."/>
            <person name="Sweigard J.A."/>
            <person name="Takano Y."/>
            <person name="Takahara H."/>
            <person name="Trail F."/>
            <person name="van der Does H.C."/>
            <person name="Voll L.M."/>
            <person name="Will I."/>
            <person name="Young S."/>
            <person name="Zeng Q."/>
            <person name="Zhang J."/>
            <person name="Zhou S."/>
            <person name="Dickman M.B."/>
            <person name="Schulze-Lefert P."/>
            <person name="Ver Loren van Themaat E."/>
            <person name="Ma L.-J."/>
            <person name="Vaillancourt L.J."/>
        </authorList>
    </citation>
    <scope>NUCLEOTIDE SEQUENCE [LARGE SCALE GENOMIC DNA]</scope>
    <source>
        <strain evidence="3">M1.001 / M2 / FGSC 10212</strain>
    </source>
</reference>
<evidence type="ECO:0000313" key="2">
    <source>
        <dbReference type="EMBL" id="EFQ34880.1"/>
    </source>
</evidence>
<keyword evidence="1" id="KW-1133">Transmembrane helix</keyword>
<evidence type="ECO:0000313" key="3">
    <source>
        <dbReference type="Proteomes" id="UP000008782"/>
    </source>
</evidence>
<keyword evidence="1" id="KW-0472">Membrane</keyword>
<organism evidence="3">
    <name type="scientific">Colletotrichum graminicola (strain M1.001 / M2 / FGSC 10212)</name>
    <name type="common">Maize anthracnose fungus</name>
    <name type="synonym">Glomerella graminicola</name>
    <dbReference type="NCBI Taxonomy" id="645133"/>
    <lineage>
        <taxon>Eukaryota</taxon>
        <taxon>Fungi</taxon>
        <taxon>Dikarya</taxon>
        <taxon>Ascomycota</taxon>
        <taxon>Pezizomycotina</taxon>
        <taxon>Sordariomycetes</taxon>
        <taxon>Hypocreomycetidae</taxon>
        <taxon>Glomerellales</taxon>
        <taxon>Glomerellaceae</taxon>
        <taxon>Colletotrichum</taxon>
        <taxon>Colletotrichum graminicola species complex</taxon>
    </lineage>
</organism>
<keyword evidence="1" id="KW-0812">Transmembrane</keyword>
<proteinExistence type="predicted"/>
<dbReference type="EMBL" id="GG697385">
    <property type="protein sequence ID" value="EFQ34880.1"/>
    <property type="molecule type" value="Genomic_DNA"/>
</dbReference>
<feature type="transmembrane region" description="Helical" evidence="1">
    <location>
        <begin position="6"/>
        <end position="22"/>
    </location>
</feature>
<evidence type="ECO:0000256" key="1">
    <source>
        <dbReference type="SAM" id="Phobius"/>
    </source>
</evidence>
<keyword evidence="3" id="KW-1185">Reference proteome</keyword>
<dbReference type="STRING" id="645133.E3QVJ2"/>
<accession>E3QVJ2</accession>
<dbReference type="HOGENOM" id="CLU_2558172_0_0_1"/>